<dbReference type="AlphaFoldDB" id="A0A9P8W3D2"/>
<evidence type="ECO:0000313" key="2">
    <source>
        <dbReference type="EMBL" id="KAH6889266.1"/>
    </source>
</evidence>
<protein>
    <submittedName>
        <fullName evidence="2">Uncharacterized protein</fullName>
    </submittedName>
</protein>
<reference evidence="2 3" key="1">
    <citation type="journal article" date="2021" name="Nat. Commun.">
        <title>Genetic determinants of endophytism in the Arabidopsis root mycobiome.</title>
        <authorList>
            <person name="Mesny F."/>
            <person name="Miyauchi S."/>
            <person name="Thiergart T."/>
            <person name="Pickel B."/>
            <person name="Atanasova L."/>
            <person name="Karlsson M."/>
            <person name="Huettel B."/>
            <person name="Barry K.W."/>
            <person name="Haridas S."/>
            <person name="Chen C."/>
            <person name="Bauer D."/>
            <person name="Andreopoulos W."/>
            <person name="Pangilinan J."/>
            <person name="LaButti K."/>
            <person name="Riley R."/>
            <person name="Lipzen A."/>
            <person name="Clum A."/>
            <person name="Drula E."/>
            <person name="Henrissat B."/>
            <person name="Kohler A."/>
            <person name="Grigoriev I.V."/>
            <person name="Martin F.M."/>
            <person name="Hacquard S."/>
        </authorList>
    </citation>
    <scope>NUCLEOTIDE SEQUENCE [LARGE SCALE GENOMIC DNA]</scope>
    <source>
        <strain evidence="2 3">MPI-CAGE-CH-0241</strain>
    </source>
</reference>
<keyword evidence="3" id="KW-1185">Reference proteome</keyword>
<comment type="caution">
    <text evidence="2">The sequence shown here is derived from an EMBL/GenBank/DDBJ whole genome shotgun (WGS) entry which is preliminary data.</text>
</comment>
<feature type="compositionally biased region" description="Polar residues" evidence="1">
    <location>
        <begin position="179"/>
        <end position="196"/>
    </location>
</feature>
<organism evidence="2 3">
    <name type="scientific">Thelonectria olida</name>
    <dbReference type="NCBI Taxonomy" id="1576542"/>
    <lineage>
        <taxon>Eukaryota</taxon>
        <taxon>Fungi</taxon>
        <taxon>Dikarya</taxon>
        <taxon>Ascomycota</taxon>
        <taxon>Pezizomycotina</taxon>
        <taxon>Sordariomycetes</taxon>
        <taxon>Hypocreomycetidae</taxon>
        <taxon>Hypocreales</taxon>
        <taxon>Nectriaceae</taxon>
        <taxon>Thelonectria</taxon>
    </lineage>
</organism>
<evidence type="ECO:0000313" key="3">
    <source>
        <dbReference type="Proteomes" id="UP000777438"/>
    </source>
</evidence>
<name>A0A9P8W3D2_9HYPO</name>
<dbReference type="Proteomes" id="UP000777438">
    <property type="component" value="Unassembled WGS sequence"/>
</dbReference>
<dbReference type="EMBL" id="JAGPYM010000011">
    <property type="protein sequence ID" value="KAH6889266.1"/>
    <property type="molecule type" value="Genomic_DNA"/>
</dbReference>
<evidence type="ECO:0000256" key="1">
    <source>
        <dbReference type="SAM" id="MobiDB-lite"/>
    </source>
</evidence>
<sequence>MTVIIFVVPSYAQDQPAYDLNTVDEPDRLSASRSRNETLALVVHQPSDQIVGLGKLSNVECLVDLSKVIVSPSWTYGIPFRLCCVHCRLNRVNTGGKPASLSPNYPDSLSCSDDCRAATWSRLLDKPYLGHWRLARELCNSDIALLYEELRDYLFNYRKSVEKQMWESQSHQSQRDSNHGTANTNKSLAVSHSPEQSRPAIPSLSNSTSPLDKDTRPDESAAPRVGRGTAMWNPSPGITRRVCEGHRSLVQCHETIHSRLPPRAGGALGNNEGSSVSVVVSGGFRGGGSP</sequence>
<accession>A0A9P8W3D2</accession>
<proteinExistence type="predicted"/>
<gene>
    <name evidence="2" type="ORF">B0T10DRAFT_548667</name>
</gene>
<feature type="region of interest" description="Disordered" evidence="1">
    <location>
        <begin position="166"/>
        <end position="238"/>
    </location>
</feature>
<feature type="compositionally biased region" description="Basic and acidic residues" evidence="1">
    <location>
        <begin position="211"/>
        <end position="221"/>
    </location>
</feature>